<evidence type="ECO:0000313" key="10">
    <source>
        <dbReference type="EMBL" id="VFT83962.1"/>
    </source>
</evidence>
<dbReference type="AlphaFoldDB" id="A0A485KF58"/>
<name>A0A485KF58_9STRA</name>
<keyword evidence="4 6" id="KW-1133">Transmembrane helix</keyword>
<feature type="transmembrane region" description="Helical" evidence="6">
    <location>
        <begin position="100"/>
        <end position="122"/>
    </location>
</feature>
<evidence type="ECO:0000256" key="4">
    <source>
        <dbReference type="ARBA" id="ARBA00022989"/>
    </source>
</evidence>
<dbReference type="GO" id="GO:0016020">
    <property type="term" value="C:membrane"/>
    <property type="evidence" value="ECO:0007669"/>
    <property type="project" value="UniProtKB-SubCell"/>
</dbReference>
<evidence type="ECO:0000256" key="1">
    <source>
        <dbReference type="ARBA" id="ARBA00004370"/>
    </source>
</evidence>
<protein>
    <submittedName>
        <fullName evidence="9">Aste57867_3988 protein</fullName>
    </submittedName>
    <submittedName>
        <fullName evidence="10">Aste57867_7013 protein</fullName>
    </submittedName>
</protein>
<organism evidence="9 11">
    <name type="scientific">Aphanomyces stellatus</name>
    <dbReference type="NCBI Taxonomy" id="120398"/>
    <lineage>
        <taxon>Eukaryota</taxon>
        <taxon>Sar</taxon>
        <taxon>Stramenopiles</taxon>
        <taxon>Oomycota</taxon>
        <taxon>Saprolegniomycetes</taxon>
        <taxon>Saprolegniales</taxon>
        <taxon>Verrucalvaceae</taxon>
        <taxon>Aphanomyces</taxon>
    </lineage>
</organism>
<dbReference type="PANTHER" id="PTHR12668:SF43">
    <property type="entry name" value="TRANSMEMBRANE PROTEIN 14 HOMOLOG"/>
    <property type="match status" value="1"/>
</dbReference>
<reference evidence="9 11" key="1">
    <citation type="submission" date="2019-03" db="EMBL/GenBank/DDBJ databases">
        <authorList>
            <person name="Gaulin E."/>
            <person name="Dumas B."/>
        </authorList>
    </citation>
    <scope>NUCLEOTIDE SEQUENCE [LARGE SCALE GENOMIC DNA]</scope>
    <source>
        <strain evidence="9">CBS 568.67</strain>
    </source>
</reference>
<evidence type="ECO:0000313" key="11">
    <source>
        <dbReference type="Proteomes" id="UP000332933"/>
    </source>
</evidence>
<feature type="transmembrane region" description="Helical" evidence="6">
    <location>
        <begin position="74"/>
        <end position="94"/>
    </location>
</feature>
<dbReference type="PANTHER" id="PTHR12668">
    <property type="entry name" value="TRANSMEMBRANE PROTEIN 14, 15"/>
    <property type="match status" value="1"/>
</dbReference>
<evidence type="ECO:0000313" key="7">
    <source>
        <dbReference type="EMBL" id="KAF0705574.1"/>
    </source>
</evidence>
<dbReference type="Pfam" id="PF03647">
    <property type="entry name" value="Tmemb_14"/>
    <property type="match status" value="1"/>
</dbReference>
<gene>
    <name evidence="9" type="primary">Aste57867_3988</name>
    <name evidence="10" type="synonym">Aste57867_7013</name>
    <name evidence="8" type="ORF">As57867_003977</name>
    <name evidence="7" type="ORF">As57867_006990</name>
    <name evidence="9" type="ORF">ASTE57867_3988</name>
    <name evidence="10" type="ORF">ASTE57867_7013</name>
</gene>
<dbReference type="EMBL" id="VJMH01000847">
    <property type="protein sequence ID" value="KAF0714206.1"/>
    <property type="molecule type" value="Genomic_DNA"/>
</dbReference>
<proteinExistence type="inferred from homology"/>
<dbReference type="InterPro" id="IPR005349">
    <property type="entry name" value="TMEM14"/>
</dbReference>
<evidence type="ECO:0000256" key="5">
    <source>
        <dbReference type="ARBA" id="ARBA00023136"/>
    </source>
</evidence>
<keyword evidence="5 6" id="KW-0472">Membrane</keyword>
<evidence type="ECO:0000256" key="3">
    <source>
        <dbReference type="ARBA" id="ARBA00022692"/>
    </source>
</evidence>
<sequence>MYDFCLTIPYGAAIAIGGVVGYVNSGSSASLTGASILPVPSHLVVAGIGAGSLLLVFGYASYQEYTTSPIVSKTWAALSLGVSSVLSVVMGLRYQKTQNFMPAGLIAGTSIGMSLFYISCLLKKNKANYKKN</sequence>
<dbReference type="Proteomes" id="UP000332933">
    <property type="component" value="Unassembled WGS sequence"/>
</dbReference>
<evidence type="ECO:0000256" key="6">
    <source>
        <dbReference type="SAM" id="Phobius"/>
    </source>
</evidence>
<dbReference type="InterPro" id="IPR044890">
    <property type="entry name" value="TMEM14_sf"/>
</dbReference>
<dbReference type="EMBL" id="VJMH01003551">
    <property type="protein sequence ID" value="KAF0705574.1"/>
    <property type="molecule type" value="Genomic_DNA"/>
</dbReference>
<accession>A0A485KF58</accession>
<dbReference type="Gene3D" id="1.10.10.1740">
    <property type="entry name" value="Transmembrane protein 14-like"/>
    <property type="match status" value="1"/>
</dbReference>
<evidence type="ECO:0000313" key="9">
    <source>
        <dbReference type="EMBL" id="VFT81125.1"/>
    </source>
</evidence>
<dbReference type="OrthoDB" id="5620at2759"/>
<keyword evidence="3 6" id="KW-0812">Transmembrane</keyword>
<dbReference type="EMBL" id="CAADRA010000847">
    <property type="protein sequence ID" value="VFT81125.1"/>
    <property type="molecule type" value="Genomic_DNA"/>
</dbReference>
<evidence type="ECO:0000256" key="2">
    <source>
        <dbReference type="ARBA" id="ARBA00007590"/>
    </source>
</evidence>
<evidence type="ECO:0000313" key="8">
    <source>
        <dbReference type="EMBL" id="KAF0714206.1"/>
    </source>
</evidence>
<dbReference type="EMBL" id="CAADRA010003563">
    <property type="protein sequence ID" value="VFT83962.1"/>
    <property type="molecule type" value="Genomic_DNA"/>
</dbReference>
<feature type="transmembrane region" description="Helical" evidence="6">
    <location>
        <begin position="43"/>
        <end position="62"/>
    </location>
</feature>
<comment type="subcellular location">
    <subcellularLocation>
        <location evidence="1">Membrane</location>
    </subcellularLocation>
</comment>
<keyword evidence="11" id="KW-1185">Reference proteome</keyword>
<reference evidence="7" key="2">
    <citation type="submission" date="2019-06" db="EMBL/GenBank/DDBJ databases">
        <title>Genomics analysis of Aphanomyces spp. identifies a new class of oomycete effector associated with host adaptation.</title>
        <authorList>
            <person name="Gaulin E."/>
        </authorList>
    </citation>
    <scope>NUCLEOTIDE SEQUENCE</scope>
    <source>
        <strain evidence="7">CBS 578.67</strain>
    </source>
</reference>
<feature type="transmembrane region" description="Helical" evidence="6">
    <location>
        <begin position="7"/>
        <end position="23"/>
    </location>
</feature>
<comment type="similarity">
    <text evidence="2">Belongs to the TMEM14 family.</text>
</comment>